<dbReference type="InterPro" id="IPR011010">
    <property type="entry name" value="DNA_brk_join_enz"/>
</dbReference>
<dbReference type="PANTHER" id="PTHR30349:SF90">
    <property type="entry name" value="TYROSINE RECOMBINASE XERD"/>
    <property type="match status" value="1"/>
</dbReference>
<dbReference type="InterPro" id="IPR044068">
    <property type="entry name" value="CB"/>
</dbReference>
<evidence type="ECO:0000256" key="1">
    <source>
        <dbReference type="ARBA" id="ARBA00003283"/>
    </source>
</evidence>
<keyword evidence="3" id="KW-0229">DNA integration</keyword>
<feature type="compositionally biased region" description="Low complexity" evidence="7">
    <location>
        <begin position="295"/>
        <end position="306"/>
    </location>
</feature>
<evidence type="ECO:0000259" key="8">
    <source>
        <dbReference type="PROSITE" id="PS51898"/>
    </source>
</evidence>
<evidence type="ECO:0000313" key="11">
    <source>
        <dbReference type="Proteomes" id="UP000503399"/>
    </source>
</evidence>
<feature type="region of interest" description="Disordered" evidence="7">
    <location>
        <begin position="1"/>
        <end position="20"/>
    </location>
</feature>
<dbReference type="Gene3D" id="1.10.150.130">
    <property type="match status" value="1"/>
</dbReference>
<dbReference type="EMBL" id="LR778114">
    <property type="protein sequence ID" value="CAB1129076.1"/>
    <property type="molecule type" value="Genomic_DNA"/>
</dbReference>
<reference evidence="10 11" key="1">
    <citation type="submission" date="2020-02" db="EMBL/GenBank/DDBJ databases">
        <authorList>
            <person name="Hogendoorn C."/>
        </authorList>
    </citation>
    <scope>NUCLEOTIDE SEQUENCE [LARGE SCALE GENOMIC DNA]</scope>
    <source>
        <strain evidence="10">R501</strain>
    </source>
</reference>
<dbReference type="InterPro" id="IPR004107">
    <property type="entry name" value="Integrase_SAM-like_N"/>
</dbReference>
<feature type="region of interest" description="Disordered" evidence="7">
    <location>
        <begin position="253"/>
        <end position="347"/>
    </location>
</feature>
<organism evidence="10 11">
    <name type="scientific">Candidatus Hydrogenisulfobacillus filiaventi</name>
    <dbReference type="NCBI Taxonomy" id="2707344"/>
    <lineage>
        <taxon>Bacteria</taxon>
        <taxon>Bacillati</taxon>
        <taxon>Bacillota</taxon>
        <taxon>Clostridia</taxon>
        <taxon>Eubacteriales</taxon>
        <taxon>Clostridiales Family XVII. Incertae Sedis</taxon>
        <taxon>Candidatus Hydrogenisulfobacillus</taxon>
    </lineage>
</organism>
<keyword evidence="4 6" id="KW-0238">DNA-binding</keyword>
<sequence length="377" mass="40824">MISGRGGPPPGNGPWRRWRRRSGRPGRRVIMNADEAAQEWERWLVAYARHLGAERRASPATVRAYAADLRSLREAVPGRAPAAVGRDDLRAWLYHRAQAGVGARSLARGVAAVRGFFQFLEREGGRADNPARRLLAPRYRPGLPRVLTEEEVRRLIEDGTRRPGPLGLRDRAALELLYAAGLRASELTGLTLGDLRPEERLVQVRGKGGRTRLVPYGRAAAAALAAYLNAGRPRLGGGGAGGAALPQRAWGCPQCAVPSPHRRRRRPAGRDRPPPEPPLAAAFLRHPSAERRGRPAVGPGAAGSRASAHHPGLHPSVPGISQPGLPAGAPAGRAGGRLRGREGRRTACLKARPSWRWSGTARRWWEATGRSPLPRTW</sequence>
<accession>A0A6F8ZH11</accession>
<dbReference type="InterPro" id="IPR002104">
    <property type="entry name" value="Integrase_catalytic"/>
</dbReference>
<evidence type="ECO:0000256" key="6">
    <source>
        <dbReference type="PROSITE-ProRule" id="PRU01248"/>
    </source>
</evidence>
<evidence type="ECO:0000313" key="10">
    <source>
        <dbReference type="EMBL" id="CAB1129076.1"/>
    </source>
</evidence>
<dbReference type="Pfam" id="PF02899">
    <property type="entry name" value="Phage_int_SAM_1"/>
    <property type="match status" value="1"/>
</dbReference>
<feature type="domain" description="Tyr recombinase" evidence="8">
    <location>
        <begin position="142"/>
        <end position="377"/>
    </location>
</feature>
<dbReference type="InterPro" id="IPR013762">
    <property type="entry name" value="Integrase-like_cat_sf"/>
</dbReference>
<protein>
    <recommendedName>
        <fullName evidence="12">Tyrosine recombinase XerC</fullName>
    </recommendedName>
</protein>
<keyword evidence="11" id="KW-1185">Reference proteome</keyword>
<feature type="compositionally biased region" description="Low complexity" evidence="7">
    <location>
        <begin position="323"/>
        <end position="332"/>
    </location>
</feature>
<evidence type="ECO:0000259" key="9">
    <source>
        <dbReference type="PROSITE" id="PS51900"/>
    </source>
</evidence>
<comment type="function">
    <text evidence="1">Site-specific tyrosine recombinase, which acts by catalyzing the cutting and rejoining of the recombining DNA molecules.</text>
</comment>
<feature type="domain" description="Core-binding (CB)" evidence="9">
    <location>
        <begin position="31"/>
        <end position="121"/>
    </location>
</feature>
<dbReference type="GO" id="GO:0015074">
    <property type="term" value="P:DNA integration"/>
    <property type="evidence" value="ECO:0007669"/>
    <property type="project" value="UniProtKB-KW"/>
</dbReference>
<name>A0A6F8ZH11_9FIRM</name>
<evidence type="ECO:0000256" key="5">
    <source>
        <dbReference type="ARBA" id="ARBA00023172"/>
    </source>
</evidence>
<dbReference type="Pfam" id="PF00589">
    <property type="entry name" value="Phage_integrase"/>
    <property type="match status" value="1"/>
</dbReference>
<evidence type="ECO:0000256" key="2">
    <source>
        <dbReference type="ARBA" id="ARBA00008857"/>
    </source>
</evidence>
<dbReference type="GO" id="GO:0003677">
    <property type="term" value="F:DNA binding"/>
    <property type="evidence" value="ECO:0007669"/>
    <property type="project" value="UniProtKB-UniRule"/>
</dbReference>
<dbReference type="PROSITE" id="PS51900">
    <property type="entry name" value="CB"/>
    <property type="match status" value="1"/>
</dbReference>
<dbReference type="InterPro" id="IPR010998">
    <property type="entry name" value="Integrase_recombinase_N"/>
</dbReference>
<proteinExistence type="inferred from homology"/>
<dbReference type="AlphaFoldDB" id="A0A6F8ZH11"/>
<comment type="similarity">
    <text evidence="2">Belongs to the 'phage' integrase family.</text>
</comment>
<evidence type="ECO:0000256" key="4">
    <source>
        <dbReference type="ARBA" id="ARBA00023125"/>
    </source>
</evidence>
<evidence type="ECO:0008006" key="12">
    <source>
        <dbReference type="Google" id="ProtNLM"/>
    </source>
</evidence>
<dbReference type="GO" id="GO:0006310">
    <property type="term" value="P:DNA recombination"/>
    <property type="evidence" value="ECO:0007669"/>
    <property type="project" value="UniProtKB-KW"/>
</dbReference>
<dbReference type="InterPro" id="IPR050090">
    <property type="entry name" value="Tyrosine_recombinase_XerCD"/>
</dbReference>
<dbReference type="Proteomes" id="UP000503399">
    <property type="component" value="Chromosome"/>
</dbReference>
<dbReference type="PANTHER" id="PTHR30349">
    <property type="entry name" value="PHAGE INTEGRASE-RELATED"/>
    <property type="match status" value="1"/>
</dbReference>
<evidence type="ECO:0000256" key="7">
    <source>
        <dbReference type="SAM" id="MobiDB-lite"/>
    </source>
</evidence>
<keyword evidence="5" id="KW-0233">DNA recombination</keyword>
<dbReference type="Gene3D" id="1.10.443.10">
    <property type="entry name" value="Intergrase catalytic core"/>
    <property type="match status" value="1"/>
</dbReference>
<evidence type="ECO:0000256" key="3">
    <source>
        <dbReference type="ARBA" id="ARBA00022908"/>
    </source>
</evidence>
<gene>
    <name evidence="10" type="ORF">R50_1575</name>
</gene>
<dbReference type="SUPFAM" id="SSF56349">
    <property type="entry name" value="DNA breaking-rejoining enzymes"/>
    <property type="match status" value="1"/>
</dbReference>
<dbReference type="PROSITE" id="PS51898">
    <property type="entry name" value="TYR_RECOMBINASE"/>
    <property type="match status" value="1"/>
</dbReference>
<dbReference type="KEGG" id="hfv:R50_1575"/>